<evidence type="ECO:0000256" key="1">
    <source>
        <dbReference type="SAM" id="MobiDB-lite"/>
    </source>
</evidence>
<feature type="compositionally biased region" description="Basic and acidic residues" evidence="1">
    <location>
        <begin position="104"/>
        <end position="121"/>
    </location>
</feature>
<sequence>MSNASLAVQTGNYDTSVEFNLEDFEHGNMRRYRRGSQTTPSLTSSEYSESDSSNEPGCRKRRKVPYSPVFEFEVENDKDRDQFSFDDYYLKNEDDGNWTMSKEPIGEKTAARKTQEKDRSSLARKFPKKFPYDSDASKTDAKSDCSSLREGRFMTDEEIYVGLKEFKSSKLNVVSKPSIQRKDPFADFSIDEQAYQGTSNPNSRKVVDKNWYSEIEYAGSEDCNPNGEDTSGAIRLSKKEKKKRKWRNPVKNLFRRASKKVTG</sequence>
<dbReference type="EMBL" id="CM016762">
    <property type="protein sequence ID" value="TMS36879.1"/>
    <property type="molecule type" value="Genomic_DNA"/>
</dbReference>
<protein>
    <submittedName>
        <fullName evidence="2">Uncharacterized protein</fullName>
    </submittedName>
</protein>
<dbReference type="Proteomes" id="UP000298663">
    <property type="component" value="Chromosome X"/>
</dbReference>
<accession>A0A4U8UVS3</accession>
<feature type="region of interest" description="Disordered" evidence="1">
    <location>
        <begin position="25"/>
        <end position="61"/>
    </location>
</feature>
<dbReference type="AlphaFoldDB" id="A0A4U8UVS3"/>
<organism evidence="2 3">
    <name type="scientific">Steinernema carpocapsae</name>
    <name type="common">Entomopathogenic nematode</name>
    <dbReference type="NCBI Taxonomy" id="34508"/>
    <lineage>
        <taxon>Eukaryota</taxon>
        <taxon>Metazoa</taxon>
        <taxon>Ecdysozoa</taxon>
        <taxon>Nematoda</taxon>
        <taxon>Chromadorea</taxon>
        <taxon>Rhabditida</taxon>
        <taxon>Tylenchina</taxon>
        <taxon>Panagrolaimomorpha</taxon>
        <taxon>Strongyloidoidea</taxon>
        <taxon>Steinernematidae</taxon>
        <taxon>Steinernema</taxon>
    </lineage>
</organism>
<feature type="region of interest" description="Disordered" evidence="1">
    <location>
        <begin position="92"/>
        <end position="147"/>
    </location>
</feature>
<name>A0A4U8UVS3_STECR</name>
<comment type="caution">
    <text evidence="2">The sequence shown here is derived from an EMBL/GenBank/DDBJ whole genome shotgun (WGS) entry which is preliminary data.</text>
</comment>
<feature type="compositionally biased region" description="Basic and acidic residues" evidence="1">
    <location>
        <begin position="130"/>
        <end position="147"/>
    </location>
</feature>
<reference evidence="2 3" key="1">
    <citation type="journal article" date="2015" name="Genome Biol.">
        <title>Comparative genomics of Steinernema reveals deeply conserved gene regulatory networks.</title>
        <authorList>
            <person name="Dillman A.R."/>
            <person name="Macchietto M."/>
            <person name="Porter C.F."/>
            <person name="Rogers A."/>
            <person name="Williams B."/>
            <person name="Antoshechkin I."/>
            <person name="Lee M.M."/>
            <person name="Goodwin Z."/>
            <person name="Lu X."/>
            <person name="Lewis E.E."/>
            <person name="Goodrich-Blair H."/>
            <person name="Stock S.P."/>
            <person name="Adams B.J."/>
            <person name="Sternberg P.W."/>
            <person name="Mortazavi A."/>
        </authorList>
    </citation>
    <scope>NUCLEOTIDE SEQUENCE [LARGE SCALE GENOMIC DNA]</scope>
    <source>
        <strain evidence="2 3">ALL</strain>
    </source>
</reference>
<gene>
    <name evidence="2" type="ORF">L596_003946</name>
</gene>
<evidence type="ECO:0000313" key="2">
    <source>
        <dbReference type="EMBL" id="TMS36879.1"/>
    </source>
</evidence>
<reference evidence="2 3" key="2">
    <citation type="journal article" date="2019" name="G3 (Bethesda)">
        <title>Hybrid Assembly of the Genome of the Entomopathogenic Nematode Steinernema carpocapsae Identifies the X-Chromosome.</title>
        <authorList>
            <person name="Serra L."/>
            <person name="Macchietto M."/>
            <person name="Macias-Munoz A."/>
            <person name="McGill C.J."/>
            <person name="Rodriguez I.M."/>
            <person name="Rodriguez B."/>
            <person name="Murad R."/>
            <person name="Mortazavi A."/>
        </authorList>
    </citation>
    <scope>NUCLEOTIDE SEQUENCE [LARGE SCALE GENOMIC DNA]</scope>
    <source>
        <strain evidence="2 3">ALL</strain>
    </source>
</reference>
<proteinExistence type="predicted"/>
<feature type="compositionally biased region" description="Low complexity" evidence="1">
    <location>
        <begin position="38"/>
        <end position="55"/>
    </location>
</feature>
<feature type="region of interest" description="Disordered" evidence="1">
    <location>
        <begin position="221"/>
        <end position="249"/>
    </location>
</feature>
<keyword evidence="3" id="KW-1185">Reference proteome</keyword>
<feature type="compositionally biased region" description="Basic residues" evidence="1">
    <location>
        <begin position="236"/>
        <end position="249"/>
    </location>
</feature>
<evidence type="ECO:0000313" key="3">
    <source>
        <dbReference type="Proteomes" id="UP000298663"/>
    </source>
</evidence>
<dbReference type="EMBL" id="AZBU02000001">
    <property type="protein sequence ID" value="TMS36879.1"/>
    <property type="molecule type" value="Genomic_DNA"/>
</dbReference>